<keyword evidence="1" id="KW-0418">Kinase</keyword>
<keyword evidence="1" id="KW-0808">Transferase</keyword>
<gene>
    <name evidence="1" type="primary">Atm_3</name>
    <name evidence="1" type="ORF">GWK47_010285</name>
</gene>
<name>A0A8J4XYN6_CHIOP</name>
<dbReference type="Proteomes" id="UP000770661">
    <property type="component" value="Unassembled WGS sequence"/>
</dbReference>
<keyword evidence="2" id="KW-1185">Reference proteome</keyword>
<organism evidence="1 2">
    <name type="scientific">Chionoecetes opilio</name>
    <name type="common">Atlantic snow crab</name>
    <name type="synonym">Cancer opilio</name>
    <dbReference type="NCBI Taxonomy" id="41210"/>
    <lineage>
        <taxon>Eukaryota</taxon>
        <taxon>Metazoa</taxon>
        <taxon>Ecdysozoa</taxon>
        <taxon>Arthropoda</taxon>
        <taxon>Crustacea</taxon>
        <taxon>Multicrustacea</taxon>
        <taxon>Malacostraca</taxon>
        <taxon>Eumalacostraca</taxon>
        <taxon>Eucarida</taxon>
        <taxon>Decapoda</taxon>
        <taxon>Pleocyemata</taxon>
        <taxon>Brachyura</taxon>
        <taxon>Eubrachyura</taxon>
        <taxon>Majoidea</taxon>
        <taxon>Majidae</taxon>
        <taxon>Chionoecetes</taxon>
    </lineage>
</organism>
<proteinExistence type="predicted"/>
<accession>A0A8J4XYN6</accession>
<evidence type="ECO:0000313" key="2">
    <source>
        <dbReference type="Proteomes" id="UP000770661"/>
    </source>
</evidence>
<evidence type="ECO:0000313" key="1">
    <source>
        <dbReference type="EMBL" id="KAG0716187.1"/>
    </source>
</evidence>
<dbReference type="GO" id="GO:0016301">
    <property type="term" value="F:kinase activity"/>
    <property type="evidence" value="ECO:0007669"/>
    <property type="project" value="UniProtKB-KW"/>
</dbReference>
<dbReference type="EMBL" id="JACEEZ010019054">
    <property type="protein sequence ID" value="KAG0716187.1"/>
    <property type="molecule type" value="Genomic_DNA"/>
</dbReference>
<comment type="caution">
    <text evidence="1">The sequence shown here is derived from an EMBL/GenBank/DDBJ whole genome shotgun (WGS) entry which is preliminary data.</text>
</comment>
<protein>
    <submittedName>
        <fullName evidence="1">Serine-protein kinase ATM</fullName>
    </submittedName>
</protein>
<dbReference type="AlphaFoldDB" id="A0A8J4XYN6"/>
<sequence>MTRLPTDGLVCVGSQFSSDSDRWDRCLRHLYQLLDRHLARIVKQGLAGGGGDLSQPLLTLATRVCLQIFKGTETSGYIDVTQITASSSNKRRKIEVGLVPLADLLRSEGTLPHTLPWYQILLTLLTRHPQFFTEQRCLFMLEPLKQVMAACTHPPVQDTLMSNEAALATLLTLLTAVPLPKRFDINMKNLKNHNNHHDHPSDNLKLVTKVEQLFHLSTYTCDLPGAPPVTLHNTPHHPTEGVTDQQILPEKWEFMIKQVLSFAGKVEEVDPEYPDTEALIHTAHLLLLLHTDKADERLEDKFGHVMRCVTASLEKLWAQQEASRWPSLHPILASLLHLFVEPTPETEGLQEEVEEKEQLEVEEKERLEGECRRRWRRSAGGGGGGVQEEVEEEEQLEGEWRRWRRRSSWRHPQEAAAAAGGARGERRKHILSLTPPSLSAVVVAVVEGRCVKAGAAAANTQLNRNSMNQGGDTLPSNSDAIREDVMDLRTRTQPKAEEQLGLLTFARSLFVSEYCGKNILEGPGGGQQRARFTCLETRCRCALTTLVGK</sequence>
<reference evidence="1" key="1">
    <citation type="submission" date="2020-07" db="EMBL/GenBank/DDBJ databases">
        <title>The High-quality genome of the commercially important snow crab, Chionoecetes opilio.</title>
        <authorList>
            <person name="Jeong J.-H."/>
            <person name="Ryu S."/>
        </authorList>
    </citation>
    <scope>NUCLEOTIDE SEQUENCE</scope>
    <source>
        <strain evidence="1">MADBK_172401_WGS</strain>
        <tissue evidence="1">Digestive gland</tissue>
    </source>
</reference>